<gene>
    <name evidence="2" type="ORF">FHS74_001306</name>
</gene>
<evidence type="ECO:0008006" key="4">
    <source>
        <dbReference type="Google" id="ProtNLM"/>
    </source>
</evidence>
<feature type="region of interest" description="Disordered" evidence="1">
    <location>
        <begin position="1420"/>
        <end position="1440"/>
    </location>
</feature>
<dbReference type="RefSeq" id="WP_184798649.1">
    <property type="nucleotide sequence ID" value="NZ_JACIIZ010000003.1"/>
</dbReference>
<name>A0A7X0AY11_9PROT</name>
<comment type="caution">
    <text evidence="2">The sequence shown here is derived from an EMBL/GenBank/DDBJ whole genome shotgun (WGS) entry which is preliminary data.</text>
</comment>
<keyword evidence="3" id="KW-1185">Reference proteome</keyword>
<protein>
    <recommendedName>
        <fullName evidence="4">Baseplate protein J-like domain-containing protein</fullName>
    </recommendedName>
</protein>
<evidence type="ECO:0000313" key="2">
    <source>
        <dbReference type="EMBL" id="MBB6250761.1"/>
    </source>
</evidence>
<feature type="compositionally biased region" description="Low complexity" evidence="1">
    <location>
        <begin position="1422"/>
        <end position="1431"/>
    </location>
</feature>
<organism evidence="2 3">
    <name type="scientific">Nitrospirillum iridis</name>
    <dbReference type="NCBI Taxonomy" id="765888"/>
    <lineage>
        <taxon>Bacteria</taxon>
        <taxon>Pseudomonadati</taxon>
        <taxon>Pseudomonadota</taxon>
        <taxon>Alphaproteobacteria</taxon>
        <taxon>Rhodospirillales</taxon>
        <taxon>Azospirillaceae</taxon>
        <taxon>Nitrospirillum</taxon>
    </lineage>
</organism>
<accession>A0A7X0AY11</accession>
<dbReference type="Proteomes" id="UP000539175">
    <property type="component" value="Unassembled WGS sequence"/>
</dbReference>
<sequence length="1440" mass="148907">MAHASGTRPGPVLNTAASQLDRLLQGPAPGQAPVDGRTLSQLLAFSAEYGALINFYDLNDAVDGDWTAFFASDPAIALAVLSGLDVEDIHGQSRRDIHEIHRHHDHERCHPPLRRLLDRVARLAAMLDHGQGTPWAEGILARTIQREIRTALAPALGRLSHHLAAGGLGMDGAFHHLSGAWHAGGKPFAKNGADQGRNRWPADRDWQNTLATVLEALIDLLSATLERVAAEAADALEESLNSQAHAPQAALYIAFATLFRHAQRTVNRTADRLVDFYDGQVLRQRDREAVPDQLYLTFTTDQGTTEADVPAGTHFPAGTDASGQAITYAATTPLAAMGVSVTTLRTLRIAHAAAEEGGPGQKTGVYSGTVALSAQAPAITTPFPLFGDTVPSTVGVLTTTAATLGFAVASETLMLTAGERAVGLALDFTAESLAAVQPALDAIAAQAGIDDPAAVLAQVLRQSLALYYSTGGGWVAVPDFAVLPPGVGTPGGGGGSAWYGMAWDLSPTGATGRTTYTLGFTLGTQADPLVALATTPASKDAVPPTPATPVPTTTVPTLLAVFDQTPVAVEGGAGTAQVYPYALLSALDLTRVSVAAAVEGFTNLTLSGPNGPIDPSTPFALFGSPPVQGAALEMTATELFVKRLDSLDVRVDWYGLPQTSTGFRGYYQGYVVDPDGNELPPGTLFTNQSFLAAFTVADPGWWTLATATGSSSSAVTYLFRTEDGDDIPDPAEPVLPASVFAGLPVSQDVPPASYDPATGALCLTLTDPTYAFGDTLYASNVMAAALRELPDASACEEECARQNAGLGKVAAAAGLFTPVERANATASDDDYTDAVSSSLDQALSGLAGTAVTLLDSDFATLPPDQAATWQSSLETALKQAGGAQRGGLLGLFSKPANPSSADVCDALRTWLAANGAALSAAGATAGPQAQALLDAAKQVSDTVAASGDQAPAVARPKLASSLTSAKTSLTQPYSDSMQACITACEGSSPDQYYPNQPWLPSAAQVSLSYTAADTVPGGIGTTYYHLVPFSGTTAVVWNEGATAPLLAPIDQDGALYIGLTGVAAGEVPVLTLLAQLTSALVDRGTETPPVTWAMASDGSNGASWIDLTPPDGLRGDDTDGLRYTGIVTLGTATLAPGGQGLAWLRASVQQQADAFPLLAGLVPNALVADWIGPGGAETLDTPLPAGTITTSDPTLDGIATIDQPLPSTGGRSKAVGRPFHVWMAERLRHKNRGVQAWDYARLVLADYPTLWQVAVVTPGDGADRPPPGAVRLVLVAGPSMPDVTDATTPMATDAVLASVRDTVQSRISPFITLAVENPPYVRLTVTASVVFRDVGTVAELGDRLDADLVAWLSPWPAMGLGPRPEAYWTKPAIATFIRHRPYVLEILTLSLSHDAPELLAACHYLTSAAQHEVTGTVAATRPSAASAPSSGAGAGSGIAP</sequence>
<evidence type="ECO:0000256" key="1">
    <source>
        <dbReference type="SAM" id="MobiDB-lite"/>
    </source>
</evidence>
<proteinExistence type="predicted"/>
<reference evidence="2 3" key="1">
    <citation type="submission" date="2020-08" db="EMBL/GenBank/DDBJ databases">
        <title>Genomic Encyclopedia of Type Strains, Phase IV (KMG-IV): sequencing the most valuable type-strain genomes for metagenomic binning, comparative biology and taxonomic classification.</title>
        <authorList>
            <person name="Goeker M."/>
        </authorList>
    </citation>
    <scope>NUCLEOTIDE SEQUENCE [LARGE SCALE GENOMIC DNA]</scope>
    <source>
        <strain evidence="2 3">DSM 22198</strain>
    </source>
</reference>
<dbReference type="EMBL" id="JACIIZ010000003">
    <property type="protein sequence ID" value="MBB6250761.1"/>
    <property type="molecule type" value="Genomic_DNA"/>
</dbReference>
<evidence type="ECO:0000313" key="3">
    <source>
        <dbReference type="Proteomes" id="UP000539175"/>
    </source>
</evidence>